<dbReference type="AlphaFoldDB" id="A0A6B0YQE6"/>
<feature type="transmembrane region" description="Helical" evidence="7">
    <location>
        <begin position="275"/>
        <end position="297"/>
    </location>
</feature>
<comment type="similarity">
    <text evidence="7">Belongs to the binding-protein-dependent transport system permease family.</text>
</comment>
<feature type="transmembrane region" description="Helical" evidence="7">
    <location>
        <begin position="221"/>
        <end position="247"/>
    </location>
</feature>
<dbReference type="PROSITE" id="PS50928">
    <property type="entry name" value="ABC_TM1"/>
    <property type="match status" value="1"/>
</dbReference>
<dbReference type="SUPFAM" id="SSF160964">
    <property type="entry name" value="MalF N-terminal region-like"/>
    <property type="match status" value="1"/>
</dbReference>
<evidence type="ECO:0000256" key="5">
    <source>
        <dbReference type="ARBA" id="ARBA00022989"/>
    </source>
</evidence>
<gene>
    <name evidence="9" type="ORF">F4Y42_02845</name>
</gene>
<keyword evidence="3" id="KW-1003">Cell membrane</keyword>
<dbReference type="PANTHER" id="PTHR30193">
    <property type="entry name" value="ABC TRANSPORTER PERMEASE PROTEIN"/>
    <property type="match status" value="1"/>
</dbReference>
<keyword evidence="2 7" id="KW-0813">Transport</keyword>
<reference evidence="9" key="1">
    <citation type="submission" date="2019-09" db="EMBL/GenBank/DDBJ databases">
        <title>Characterisation of the sponge microbiome using genome-centric metagenomics.</title>
        <authorList>
            <person name="Engelberts J.P."/>
            <person name="Robbins S.J."/>
            <person name="De Goeij J.M."/>
            <person name="Aranda M."/>
            <person name="Bell S.C."/>
            <person name="Webster N.S."/>
        </authorList>
    </citation>
    <scope>NUCLEOTIDE SEQUENCE</scope>
    <source>
        <strain evidence="9">SB0664_bin_27</strain>
    </source>
</reference>
<protein>
    <submittedName>
        <fullName evidence="9">Sugar ABC transporter permease</fullName>
    </submittedName>
</protein>
<comment type="caution">
    <text evidence="9">The sequence shown here is derived from an EMBL/GenBank/DDBJ whole genome shotgun (WGS) entry which is preliminary data.</text>
</comment>
<keyword evidence="5 7" id="KW-1133">Transmembrane helix</keyword>
<sequence length="311" mass="34863">MATATATANLPRRKLSQGTRHTINGLLFASPWIFGLLVFWIYPTLASAFYSFTKYNGVRNPTFTGLANYIELFTKDEEFLAAVYNTVYFAVVSIPLAIIFAFGLAMMLNAKIRGQVVYRTIYFLPTLVPEVALALVWIFIFTPHNGLIAAPFRAFGSRGPCWLTCAEWARPTLVLLALWIIGQQIILYLAGLQDVPQDLYDAADVDGANFLSKFRNVTVPILTPVVFFHLITSVIGALNFFAIPYIMTGGTGFPANSTLFYSIYLYKNAFHYLEMGYASAMAWLLFMFTLVVTLIIFRSARLWVFYAGGED</sequence>
<evidence type="ECO:0000256" key="3">
    <source>
        <dbReference type="ARBA" id="ARBA00022475"/>
    </source>
</evidence>
<dbReference type="PANTHER" id="PTHR30193:SF1">
    <property type="entry name" value="ABC TRANSPORTER PERMEASE PROTEIN YESP-RELATED"/>
    <property type="match status" value="1"/>
</dbReference>
<evidence type="ECO:0000256" key="1">
    <source>
        <dbReference type="ARBA" id="ARBA00004651"/>
    </source>
</evidence>
<dbReference type="Pfam" id="PF00528">
    <property type="entry name" value="BPD_transp_1"/>
    <property type="match status" value="1"/>
</dbReference>
<dbReference type="InterPro" id="IPR000515">
    <property type="entry name" value="MetI-like"/>
</dbReference>
<feature type="domain" description="ABC transmembrane type-1" evidence="8">
    <location>
        <begin position="83"/>
        <end position="296"/>
    </location>
</feature>
<feature type="transmembrane region" description="Helical" evidence="7">
    <location>
        <begin position="22"/>
        <end position="42"/>
    </location>
</feature>
<dbReference type="SUPFAM" id="SSF161098">
    <property type="entry name" value="MetI-like"/>
    <property type="match status" value="1"/>
</dbReference>
<organism evidence="9">
    <name type="scientific">Caldilineaceae bacterium SB0664_bin_27</name>
    <dbReference type="NCBI Taxonomy" id="2605260"/>
    <lineage>
        <taxon>Bacteria</taxon>
        <taxon>Bacillati</taxon>
        <taxon>Chloroflexota</taxon>
        <taxon>Caldilineae</taxon>
        <taxon>Caldilineales</taxon>
        <taxon>Caldilineaceae</taxon>
    </lineage>
</organism>
<dbReference type="InterPro" id="IPR051393">
    <property type="entry name" value="ABC_transporter_permease"/>
</dbReference>
<dbReference type="Gene3D" id="1.10.3720.10">
    <property type="entry name" value="MetI-like"/>
    <property type="match status" value="1"/>
</dbReference>
<keyword evidence="4 7" id="KW-0812">Transmembrane</keyword>
<feature type="transmembrane region" description="Helical" evidence="7">
    <location>
        <begin position="172"/>
        <end position="190"/>
    </location>
</feature>
<evidence type="ECO:0000256" key="7">
    <source>
        <dbReference type="RuleBase" id="RU363032"/>
    </source>
</evidence>
<comment type="subcellular location">
    <subcellularLocation>
        <location evidence="1 7">Cell membrane</location>
        <topology evidence="1 7">Multi-pass membrane protein</topology>
    </subcellularLocation>
</comment>
<evidence type="ECO:0000256" key="2">
    <source>
        <dbReference type="ARBA" id="ARBA00022448"/>
    </source>
</evidence>
<evidence type="ECO:0000256" key="4">
    <source>
        <dbReference type="ARBA" id="ARBA00022692"/>
    </source>
</evidence>
<dbReference type="GO" id="GO:0055085">
    <property type="term" value="P:transmembrane transport"/>
    <property type="evidence" value="ECO:0007669"/>
    <property type="project" value="InterPro"/>
</dbReference>
<dbReference type="InterPro" id="IPR035906">
    <property type="entry name" value="MetI-like_sf"/>
</dbReference>
<evidence type="ECO:0000259" key="8">
    <source>
        <dbReference type="PROSITE" id="PS50928"/>
    </source>
</evidence>
<feature type="transmembrane region" description="Helical" evidence="7">
    <location>
        <begin position="87"/>
        <end position="108"/>
    </location>
</feature>
<name>A0A6B0YQE6_9CHLR</name>
<feature type="transmembrane region" description="Helical" evidence="7">
    <location>
        <begin position="120"/>
        <end position="140"/>
    </location>
</feature>
<dbReference type="GO" id="GO:0005886">
    <property type="term" value="C:plasma membrane"/>
    <property type="evidence" value="ECO:0007669"/>
    <property type="project" value="UniProtKB-SubCell"/>
</dbReference>
<dbReference type="EMBL" id="VXRG01000028">
    <property type="protein sequence ID" value="MXY92365.1"/>
    <property type="molecule type" value="Genomic_DNA"/>
</dbReference>
<evidence type="ECO:0000256" key="6">
    <source>
        <dbReference type="ARBA" id="ARBA00023136"/>
    </source>
</evidence>
<evidence type="ECO:0000313" key="9">
    <source>
        <dbReference type="EMBL" id="MXY92365.1"/>
    </source>
</evidence>
<proteinExistence type="inferred from homology"/>
<accession>A0A6B0YQE6</accession>
<keyword evidence="6 7" id="KW-0472">Membrane</keyword>